<dbReference type="PANTHER" id="PTHR47025">
    <property type="entry name" value="AUTOIMMUNE REGULATOR"/>
    <property type="match status" value="1"/>
</dbReference>
<dbReference type="GO" id="GO:0005634">
    <property type="term" value="C:nucleus"/>
    <property type="evidence" value="ECO:0007669"/>
    <property type="project" value="UniProtKB-SubCell"/>
</dbReference>
<dbReference type="STRING" id="3885.V7AGD5"/>
<dbReference type="PROSITE" id="PS50016">
    <property type="entry name" value="ZF_PHD_2"/>
    <property type="match status" value="1"/>
</dbReference>
<dbReference type="InterPro" id="IPR001965">
    <property type="entry name" value="Znf_PHD"/>
</dbReference>
<dbReference type="eggNOG" id="ENOG502QS7V">
    <property type="taxonomic scope" value="Eukaryota"/>
</dbReference>
<dbReference type="InterPro" id="IPR011011">
    <property type="entry name" value="Znf_FYVE_PHD"/>
</dbReference>
<keyword evidence="9" id="KW-1185">Reference proteome</keyword>
<dbReference type="GO" id="GO:0000977">
    <property type="term" value="F:RNA polymerase II transcription regulatory region sequence-specific DNA binding"/>
    <property type="evidence" value="ECO:0007669"/>
    <property type="project" value="TreeGrafter"/>
</dbReference>
<dbReference type="PROSITE" id="PS01359">
    <property type="entry name" value="ZF_PHD_1"/>
    <property type="match status" value="1"/>
</dbReference>
<protein>
    <recommendedName>
        <fullName evidence="7">PHD-type domain-containing protein</fullName>
    </recommendedName>
</protein>
<dbReference type="EMBL" id="CM002298">
    <property type="protein sequence ID" value="ESW04340.1"/>
    <property type="molecule type" value="Genomic_DNA"/>
</dbReference>
<feature type="domain" description="PHD-type" evidence="7">
    <location>
        <begin position="421"/>
        <end position="466"/>
    </location>
</feature>
<evidence type="ECO:0000256" key="4">
    <source>
        <dbReference type="ARBA" id="ARBA00022833"/>
    </source>
</evidence>
<dbReference type="GO" id="GO:0045944">
    <property type="term" value="P:positive regulation of transcription by RNA polymerase II"/>
    <property type="evidence" value="ECO:0007669"/>
    <property type="project" value="TreeGrafter"/>
</dbReference>
<keyword evidence="5" id="KW-0539">Nucleus</keyword>
<dbReference type="Pfam" id="PF23209">
    <property type="entry name" value="IDM1_C"/>
    <property type="match status" value="1"/>
</dbReference>
<dbReference type="Gene3D" id="3.40.630.30">
    <property type="match status" value="1"/>
</dbReference>
<evidence type="ECO:0000256" key="5">
    <source>
        <dbReference type="ARBA" id="ARBA00023242"/>
    </source>
</evidence>
<evidence type="ECO:0000256" key="6">
    <source>
        <dbReference type="PROSITE-ProRule" id="PRU00146"/>
    </source>
</evidence>
<keyword evidence="2" id="KW-0479">Metal-binding</keyword>
<dbReference type="SUPFAM" id="SSF57903">
    <property type="entry name" value="FYVE/PHD zinc finger"/>
    <property type="match status" value="2"/>
</dbReference>
<dbReference type="Gene3D" id="3.30.40.10">
    <property type="entry name" value="Zinc/RING finger domain, C3HC4 (zinc finger)"/>
    <property type="match status" value="2"/>
</dbReference>
<dbReference type="PANTHER" id="PTHR47025:SF2">
    <property type="entry name" value="AUTOIMMUNE REGULATOR"/>
    <property type="match status" value="1"/>
</dbReference>
<comment type="subcellular location">
    <subcellularLocation>
        <location evidence="1">Nucleus</location>
    </subcellularLocation>
</comment>
<dbReference type="Proteomes" id="UP000000226">
    <property type="component" value="Chromosome 11"/>
</dbReference>
<dbReference type="AlphaFoldDB" id="V7AGD5"/>
<dbReference type="InterPro" id="IPR019787">
    <property type="entry name" value="Znf_PHD-finger"/>
</dbReference>
<evidence type="ECO:0000256" key="3">
    <source>
        <dbReference type="ARBA" id="ARBA00022771"/>
    </source>
</evidence>
<dbReference type="Pfam" id="PF23011">
    <property type="entry name" value="PHD-1st_NSD"/>
    <property type="match status" value="1"/>
</dbReference>
<evidence type="ECO:0000313" key="8">
    <source>
        <dbReference type="EMBL" id="ESW04340.1"/>
    </source>
</evidence>
<dbReference type="CDD" id="cd15539">
    <property type="entry name" value="PHD1_AIRE"/>
    <property type="match status" value="1"/>
</dbReference>
<dbReference type="Pfam" id="PF16135">
    <property type="entry name" value="TDBD"/>
    <property type="match status" value="2"/>
</dbReference>
<dbReference type="InterPro" id="IPR019786">
    <property type="entry name" value="Zinc_finger_PHD-type_CS"/>
</dbReference>
<dbReference type="GO" id="GO:0003682">
    <property type="term" value="F:chromatin binding"/>
    <property type="evidence" value="ECO:0007669"/>
    <property type="project" value="TreeGrafter"/>
</dbReference>
<name>V7AGD5_PHAVU</name>
<dbReference type="GO" id="GO:0042393">
    <property type="term" value="F:histone binding"/>
    <property type="evidence" value="ECO:0007669"/>
    <property type="project" value="TreeGrafter"/>
</dbReference>
<dbReference type="Gramene" id="ESW04340">
    <property type="protein sequence ID" value="ESW04340"/>
    <property type="gene ID" value="PHAVU_011G087000g"/>
</dbReference>
<evidence type="ECO:0000256" key="2">
    <source>
        <dbReference type="ARBA" id="ARBA00022723"/>
    </source>
</evidence>
<evidence type="ECO:0000259" key="7">
    <source>
        <dbReference type="PROSITE" id="PS50016"/>
    </source>
</evidence>
<dbReference type="InterPro" id="IPR059153">
    <property type="entry name" value="NSD_PHD-1st"/>
</dbReference>
<keyword evidence="3 6" id="KW-0863">Zinc-finger</keyword>
<accession>V7AGD5</accession>
<sequence>MANDTNSENFVESYGVRIGLKREFNFAMKSQSQICDSLGRTRSKKAQNLVQVSTNSSHRQYKNGVALNEKEVKSDLVDAKKLSQVCDETTMFVVSEKEHKSDGTKSQVQNECEKEHKNDELKTGVMQMQPVSDKVKEEGDNNVIVPILACQLETPIKAVQSTLKNLEKGDSNVKSNGVDKERNNGSIITISIPRTSSKGFMEKKFPSKLKDLLSSGILEGLLVKYVRSIKVVSPTIFELHAGSTNKRPPEYIFLENGSSLRDVMNTFLNIPLDTLEEVVQKILGDFTMRTSKFCVNCRVVLPNSLNHGMKHNTSQKKGKGRITRKDLRLHKLVFEKDGLPDGTTVGYYIHGKNLLAGYKKGFGIVCSCCNNKVSPSQFEAHAGWASRRKPYVNIFTCNGLSLHDLSISLSQGRKFSTNDNDDLCSICRDGGNLLCCDGCPRAFHIDCVPLPYVPSGTWYCRYCQNLFQKSKCIKFNENDKAAKQVEDIDPLEQINQRCIRIVKEFELGGCGLCRDQDFSTSFGPRTVIICDQCGKEYHIGCLKDHNMQNIEELPEGDWFCCSDCEHIKTTLVNLVASGEENLPIPLLSLIKKKYNDKGLEFGLGIDIKWRLLNWKVGKSEETRQLLSKVVAIFHERFSPIVHTTTGTDYIPTMLFGRNIQGEDFSGMYCMLLTVNEVVVSAGVFRVFGTELAELPLVATVTDFQGQGYFQSLFSCIEGLLGSLKVKRFVLPSAAEAESIWTGKFGFTKLEQEEINNYWKYYHMMIFQGTSLLQKQIPQL</sequence>
<proteinExistence type="predicted"/>
<evidence type="ECO:0000313" key="9">
    <source>
        <dbReference type="Proteomes" id="UP000000226"/>
    </source>
</evidence>
<dbReference type="SUPFAM" id="SSF55729">
    <property type="entry name" value="Acyl-CoA N-acyltransferases (Nat)"/>
    <property type="match status" value="1"/>
</dbReference>
<dbReference type="InterPro" id="IPR056511">
    <property type="entry name" value="IDM1_C"/>
</dbReference>
<gene>
    <name evidence="8" type="ORF">PHAVU_011G087000g</name>
</gene>
<organism evidence="8 9">
    <name type="scientific">Phaseolus vulgaris</name>
    <name type="common">Kidney bean</name>
    <name type="synonym">French bean</name>
    <dbReference type="NCBI Taxonomy" id="3885"/>
    <lineage>
        <taxon>Eukaryota</taxon>
        <taxon>Viridiplantae</taxon>
        <taxon>Streptophyta</taxon>
        <taxon>Embryophyta</taxon>
        <taxon>Tracheophyta</taxon>
        <taxon>Spermatophyta</taxon>
        <taxon>Magnoliopsida</taxon>
        <taxon>eudicotyledons</taxon>
        <taxon>Gunneridae</taxon>
        <taxon>Pentapetalae</taxon>
        <taxon>rosids</taxon>
        <taxon>fabids</taxon>
        <taxon>Fabales</taxon>
        <taxon>Fabaceae</taxon>
        <taxon>Papilionoideae</taxon>
        <taxon>50 kb inversion clade</taxon>
        <taxon>NPAAA clade</taxon>
        <taxon>indigoferoid/millettioid clade</taxon>
        <taxon>Phaseoleae</taxon>
        <taxon>Phaseolus</taxon>
    </lineage>
</organism>
<keyword evidence="4" id="KW-0862">Zinc</keyword>
<dbReference type="InterPro" id="IPR032308">
    <property type="entry name" value="TDBD"/>
</dbReference>
<dbReference type="InterPro" id="IPR013083">
    <property type="entry name" value="Znf_RING/FYVE/PHD"/>
</dbReference>
<dbReference type="OMA" id="CENMFAK"/>
<evidence type="ECO:0000256" key="1">
    <source>
        <dbReference type="ARBA" id="ARBA00004123"/>
    </source>
</evidence>
<dbReference type="OrthoDB" id="1903104at2759"/>
<dbReference type="InterPro" id="IPR016181">
    <property type="entry name" value="Acyl_CoA_acyltransferase"/>
</dbReference>
<dbReference type="GO" id="GO:0008270">
    <property type="term" value="F:zinc ion binding"/>
    <property type="evidence" value="ECO:0007669"/>
    <property type="project" value="UniProtKB-KW"/>
</dbReference>
<dbReference type="SMART" id="SM00249">
    <property type="entry name" value="PHD"/>
    <property type="match status" value="2"/>
</dbReference>
<dbReference type="SMR" id="V7AGD5"/>
<reference evidence="9" key="1">
    <citation type="journal article" date="2014" name="Nat. Genet.">
        <title>A reference genome for common bean and genome-wide analysis of dual domestications.</title>
        <authorList>
            <person name="Schmutz J."/>
            <person name="McClean P.E."/>
            <person name="Mamidi S."/>
            <person name="Wu G.A."/>
            <person name="Cannon S.B."/>
            <person name="Grimwood J."/>
            <person name="Jenkins J."/>
            <person name="Shu S."/>
            <person name="Song Q."/>
            <person name="Chavarro C."/>
            <person name="Torres-Torres M."/>
            <person name="Geffroy V."/>
            <person name="Moghaddam S.M."/>
            <person name="Gao D."/>
            <person name="Abernathy B."/>
            <person name="Barry K."/>
            <person name="Blair M."/>
            <person name="Brick M.A."/>
            <person name="Chovatia M."/>
            <person name="Gepts P."/>
            <person name="Goodstein D.M."/>
            <person name="Gonzales M."/>
            <person name="Hellsten U."/>
            <person name="Hyten D.L."/>
            <person name="Jia G."/>
            <person name="Kelly J.D."/>
            <person name="Kudrna D."/>
            <person name="Lee R."/>
            <person name="Richard M.M."/>
            <person name="Miklas P.N."/>
            <person name="Osorno J.M."/>
            <person name="Rodrigues J."/>
            <person name="Thareau V."/>
            <person name="Urrea C.A."/>
            <person name="Wang M."/>
            <person name="Yu Y."/>
            <person name="Zhang M."/>
            <person name="Wing R.A."/>
            <person name="Cregan P.B."/>
            <person name="Rokhsar D.S."/>
            <person name="Jackson S.A."/>
        </authorList>
    </citation>
    <scope>NUCLEOTIDE SEQUENCE [LARGE SCALE GENOMIC DNA]</scope>
    <source>
        <strain evidence="9">cv. G19833</strain>
    </source>
</reference>